<dbReference type="NCBIfam" id="NF011984">
    <property type="entry name" value="PRK15446.1-5"/>
    <property type="match status" value="1"/>
</dbReference>
<dbReference type="EMBL" id="VTAW01000006">
    <property type="protein sequence ID" value="TYT62705.1"/>
    <property type="molecule type" value="Genomic_DNA"/>
</dbReference>
<dbReference type="PANTHER" id="PTHR43135">
    <property type="entry name" value="ALPHA-D-RIBOSE 1-METHYLPHOSPHONATE 5-TRIPHOSPHATE DIPHOSPHATASE"/>
    <property type="match status" value="1"/>
</dbReference>
<reference evidence="2 3" key="1">
    <citation type="submission" date="2019-08" db="EMBL/GenBank/DDBJ databases">
        <title>Archaea genome.</title>
        <authorList>
            <person name="Kajale S."/>
            <person name="Shouche Y."/>
            <person name="Deshpande N."/>
            <person name="Sharma A."/>
        </authorList>
    </citation>
    <scope>NUCLEOTIDE SEQUENCE [LARGE SCALE GENOMIC DNA]</scope>
    <source>
        <strain evidence="2 3">ESP3B_9</strain>
    </source>
</reference>
<dbReference type="SUPFAM" id="SSF51338">
    <property type="entry name" value="Composite domain of metallo-dependent hydrolases"/>
    <property type="match status" value="1"/>
</dbReference>
<dbReference type="PANTHER" id="PTHR43135:SF3">
    <property type="entry name" value="ALPHA-D-RIBOSE 1-METHYLPHOSPHONATE 5-TRIPHOSPHATE DIPHOSPHATASE"/>
    <property type="match status" value="1"/>
</dbReference>
<gene>
    <name evidence="2" type="ORF">FYC77_06635</name>
</gene>
<dbReference type="EC" id="3.6.1.63" evidence="2"/>
<feature type="domain" description="Amidohydrolase 3" evidence="1">
    <location>
        <begin position="324"/>
        <end position="367"/>
    </location>
</feature>
<evidence type="ECO:0000313" key="3">
    <source>
        <dbReference type="Proteomes" id="UP000324104"/>
    </source>
</evidence>
<dbReference type="SUPFAM" id="SSF51556">
    <property type="entry name" value="Metallo-dependent hydrolases"/>
    <property type="match status" value="1"/>
</dbReference>
<dbReference type="Gene3D" id="3.20.20.140">
    <property type="entry name" value="Metal-dependent hydrolases"/>
    <property type="match status" value="1"/>
</dbReference>
<dbReference type="NCBIfam" id="NF011987">
    <property type="entry name" value="PRK15446.2-3"/>
    <property type="match status" value="1"/>
</dbReference>
<comment type="caution">
    <text evidence="2">The sequence shown here is derived from an EMBL/GenBank/DDBJ whole genome shotgun (WGS) entry which is preliminary data.</text>
</comment>
<dbReference type="InterPro" id="IPR032466">
    <property type="entry name" value="Metal_Hydrolase"/>
</dbReference>
<proteinExistence type="predicted"/>
<dbReference type="InterPro" id="IPR012696">
    <property type="entry name" value="PhnM"/>
</dbReference>
<dbReference type="PIRSF" id="PIRSF038971">
    <property type="entry name" value="PhnM"/>
    <property type="match status" value="1"/>
</dbReference>
<accession>A0A5D5APB0</accession>
<evidence type="ECO:0000259" key="1">
    <source>
        <dbReference type="Pfam" id="PF07969"/>
    </source>
</evidence>
<dbReference type="InterPro" id="IPR051781">
    <property type="entry name" value="Metallo-dep_Hydrolase"/>
</dbReference>
<dbReference type="InterPro" id="IPR011059">
    <property type="entry name" value="Metal-dep_hydrolase_composite"/>
</dbReference>
<dbReference type="AlphaFoldDB" id="A0A5D5APB0"/>
<dbReference type="GO" id="GO:0016810">
    <property type="term" value="F:hydrolase activity, acting on carbon-nitrogen (but not peptide) bonds"/>
    <property type="evidence" value="ECO:0007669"/>
    <property type="project" value="InterPro"/>
</dbReference>
<sequence length="387" mass="41881">MSRLEARATGRLAIENGRIVTPDAVVEGGIVIEEGRIQVVEEGLESAAETRIDAAGRVVMPGIVDLHGDDVENHLFPRSGARMRMPIAVTSVDRSNVAAGITTKFHALSFRENPDKDRSPELAAELIDAIETTETVLGDHRIHARCEISDETAVEAVAEVIDRGVPDLVSVMTHIPGKGQFREIENYLSYHKGRGEDAYERAKRRVEEAGEIDHEYLRDNIDRIVDRAQNAGIPVASHDDESAAEVERIADRGVGISEFPITMGAAKRADELDVTTVMGAPNLVRGESQWGNLGSRAAIDEGLVDVLVADYHPPSMLAAAFVDTGEPLYERVARLTATPADAVGLEDRGRIESGARADLLVVDADPTPVVEWAFVDGSPVYRTGGDR</sequence>
<keyword evidence="2" id="KW-0378">Hydrolase</keyword>
<dbReference type="NCBIfam" id="NF011990">
    <property type="entry name" value="PRK15446.2-6"/>
    <property type="match status" value="1"/>
</dbReference>
<protein>
    <submittedName>
        <fullName evidence="2">Alpha-D-ribose 1-methylphosphonate 5-triphosphate diphosphatase</fullName>
        <ecNumber evidence="2">3.6.1.63</ecNumber>
    </submittedName>
</protein>
<dbReference type="Gene3D" id="2.30.40.10">
    <property type="entry name" value="Urease, subunit C, domain 1"/>
    <property type="match status" value="1"/>
</dbReference>
<dbReference type="Pfam" id="PF07969">
    <property type="entry name" value="Amidohydro_3"/>
    <property type="match status" value="1"/>
</dbReference>
<dbReference type="Gene3D" id="3.30.110.90">
    <property type="entry name" value="Amidohydrolase"/>
    <property type="match status" value="1"/>
</dbReference>
<dbReference type="InterPro" id="IPR013108">
    <property type="entry name" value="Amidohydro_3"/>
</dbReference>
<dbReference type="Proteomes" id="UP000324104">
    <property type="component" value="Unassembled WGS sequence"/>
</dbReference>
<keyword evidence="3" id="KW-1185">Reference proteome</keyword>
<dbReference type="GO" id="GO:0019700">
    <property type="term" value="P:organic phosphonate catabolic process"/>
    <property type="evidence" value="ECO:0007669"/>
    <property type="project" value="InterPro"/>
</dbReference>
<evidence type="ECO:0000313" key="2">
    <source>
        <dbReference type="EMBL" id="TYT62705.1"/>
    </source>
</evidence>
<dbReference type="RefSeq" id="WP_149080722.1">
    <property type="nucleotide sequence ID" value="NZ_VTAW01000006.1"/>
</dbReference>
<name>A0A5D5APB0_9EURY</name>
<organism evidence="2 3">
    <name type="scientific">Natrialba swarupiae</name>
    <dbReference type="NCBI Taxonomy" id="2448032"/>
    <lineage>
        <taxon>Archaea</taxon>
        <taxon>Methanobacteriati</taxon>
        <taxon>Methanobacteriota</taxon>
        <taxon>Stenosarchaea group</taxon>
        <taxon>Halobacteria</taxon>
        <taxon>Halobacteriales</taxon>
        <taxon>Natrialbaceae</taxon>
        <taxon>Natrialba</taxon>
    </lineage>
</organism>